<evidence type="ECO:0000256" key="1">
    <source>
        <dbReference type="SAM" id="MobiDB-lite"/>
    </source>
</evidence>
<keyword evidence="3" id="KW-1185">Reference proteome</keyword>
<evidence type="ECO:0000313" key="2">
    <source>
        <dbReference type="EMBL" id="GGV30543.1"/>
    </source>
</evidence>
<dbReference type="AlphaFoldDB" id="A0A918IN08"/>
<evidence type="ECO:0000313" key="3">
    <source>
        <dbReference type="Proteomes" id="UP000618795"/>
    </source>
</evidence>
<dbReference type="EMBL" id="BMTD01000043">
    <property type="protein sequence ID" value="GGV30543.1"/>
    <property type="molecule type" value="Genomic_DNA"/>
</dbReference>
<comment type="caution">
    <text evidence="2">The sequence shown here is derived from an EMBL/GenBank/DDBJ whole genome shotgun (WGS) entry which is preliminary data.</text>
</comment>
<reference evidence="2" key="2">
    <citation type="submission" date="2020-09" db="EMBL/GenBank/DDBJ databases">
        <authorList>
            <person name="Sun Q."/>
            <person name="Ohkuma M."/>
        </authorList>
    </citation>
    <scope>NUCLEOTIDE SEQUENCE</scope>
    <source>
        <strain evidence="2">JCM 4369</strain>
    </source>
</reference>
<protein>
    <submittedName>
        <fullName evidence="2">Uncharacterized protein</fullName>
    </submittedName>
</protein>
<organism evidence="2 3">
    <name type="scientific">Streptomyces filipinensis</name>
    <dbReference type="NCBI Taxonomy" id="66887"/>
    <lineage>
        <taxon>Bacteria</taxon>
        <taxon>Bacillati</taxon>
        <taxon>Actinomycetota</taxon>
        <taxon>Actinomycetes</taxon>
        <taxon>Kitasatosporales</taxon>
        <taxon>Streptomycetaceae</taxon>
        <taxon>Streptomyces</taxon>
    </lineage>
</organism>
<accession>A0A918IN08</accession>
<feature type="compositionally biased region" description="Acidic residues" evidence="1">
    <location>
        <begin position="1"/>
        <end position="11"/>
    </location>
</feature>
<gene>
    <name evidence="2" type="ORF">GCM10010260_83840</name>
</gene>
<name>A0A918IN08_9ACTN</name>
<reference evidence="2" key="1">
    <citation type="journal article" date="2014" name="Int. J. Syst. Evol. Microbiol.">
        <title>Complete genome sequence of Corynebacterium casei LMG S-19264T (=DSM 44701T), isolated from a smear-ripened cheese.</title>
        <authorList>
            <consortium name="US DOE Joint Genome Institute (JGI-PGF)"/>
            <person name="Walter F."/>
            <person name="Albersmeier A."/>
            <person name="Kalinowski J."/>
            <person name="Ruckert C."/>
        </authorList>
    </citation>
    <scope>NUCLEOTIDE SEQUENCE</scope>
    <source>
        <strain evidence="2">JCM 4369</strain>
    </source>
</reference>
<sequence length="289" mass="30963">MPLGAVDEESDGFLRMYNGPEERREPAPPPARPPQNKRHHGLSYAKLTVLIAGESATGKTVNMDIDSQTDIWADINTLRTPAYTEPTEDDVLALQEAVAEAADAMAWQISVRARDHRAAGGEAPDRVVLSGDYQLALLYSLRQAAAAVERRAAAAARTAGHQGAGYPQIGTAWGITRQSARAKWPDAVPSRAHLPQPPVTVQHAGGTAAVLHQPDPNDTWMYTALAADGTQHNSPAEYETSAAAADEARTFLAEHPAGGTWTCQHCGADNSTASPSTCGFCNHRREWTQ</sequence>
<proteinExistence type="predicted"/>
<feature type="region of interest" description="Disordered" evidence="1">
    <location>
        <begin position="1"/>
        <end position="39"/>
    </location>
</feature>
<dbReference type="Proteomes" id="UP000618795">
    <property type="component" value="Unassembled WGS sequence"/>
</dbReference>